<keyword evidence="1" id="KW-0614">Plasmid</keyword>
<dbReference type="Pfam" id="PF13391">
    <property type="entry name" value="HNH_2"/>
    <property type="match status" value="1"/>
</dbReference>
<dbReference type="GeneID" id="60825034"/>
<dbReference type="Proteomes" id="UP000253772">
    <property type="component" value="Plasmid p1"/>
</dbReference>
<dbReference type="InterPro" id="IPR003615">
    <property type="entry name" value="HNH_nuc"/>
</dbReference>
<proteinExistence type="predicted"/>
<dbReference type="GO" id="GO:0004519">
    <property type="term" value="F:endonuclease activity"/>
    <property type="evidence" value="ECO:0007669"/>
    <property type="project" value="UniProtKB-KW"/>
</dbReference>
<dbReference type="EMBL" id="CP037902">
    <property type="protein sequence ID" value="QBP14587.1"/>
    <property type="molecule type" value="Genomic_DNA"/>
</dbReference>
<protein>
    <submittedName>
        <fullName evidence="1">HNH endonuclease</fullName>
    </submittedName>
</protein>
<dbReference type="OrthoDB" id="9811869at2"/>
<name>A0A2L0XDN0_9BURK</name>
<geneLocation type="plasmid" evidence="1">
    <name>p1</name>
</geneLocation>
<gene>
    <name evidence="1" type="ORF">DDF84_033400</name>
</gene>
<accession>A0A2L0XDN0</accession>
<evidence type="ECO:0000313" key="2">
    <source>
        <dbReference type="Proteomes" id="UP000253772"/>
    </source>
</evidence>
<sequence length="422" mass="45221">MARDPDTLQQITHAHLEAAASAWQAGERVAALKSSTPWEAQIAGQWYPTKAILALAHRHAGFGELTRDTLAGEAARRRLAAMDIPLRRPGQEVAAADNPAWSRLQRHDVEAGAAALRDRMEWAISMKHIANKPHETEWRLGLDGLWYSPRAIGQEACTAAELPTFNWKMPDGEYTRYRAHLEALGFSLKRGRTPTRSQPAWGAGELRAAAAGLTGMELEAAGAGMDPLQVVLDGRAYPAADLLGLPAGQAPSAQDRAAIAEAGGALRAAPDPLDAALEALAAQNGLPTEAARQVRGRIGQGRFREALLQLHGCCAVSGVSTPAVLRAAHIHRWADCGDTPTARHDIDNGLLLAANLDCLFETGLIAFDDDGRILISPELDTAARDALGLSPDLRLAVVPTLGQRGYLAKHRERTRAMREASA</sequence>
<keyword evidence="1" id="KW-0540">Nuclease</keyword>
<reference evidence="1 2" key="1">
    <citation type="submission" date="2019-03" db="EMBL/GenBank/DDBJ databases">
        <title>Comparative insights into the high quality Complete genome sequence of highly metal resistant Cupriavidus metallidurans strain BS1 isolated from a gold-copper mine.</title>
        <authorList>
            <person name="Mazhar H.S."/>
            <person name="Rensing C."/>
        </authorList>
    </citation>
    <scope>NUCLEOTIDE SEQUENCE [LARGE SCALE GENOMIC DNA]</scope>
    <source>
        <strain evidence="1 2">BS1</strain>
        <plasmid evidence="1 2">p1</plasmid>
    </source>
</reference>
<keyword evidence="1" id="KW-0255">Endonuclease</keyword>
<dbReference type="RefSeq" id="WP_011229411.1">
    <property type="nucleotide sequence ID" value="NZ_CP026546.1"/>
</dbReference>
<organism evidence="1 2">
    <name type="scientific">Cupriavidus metallidurans</name>
    <dbReference type="NCBI Taxonomy" id="119219"/>
    <lineage>
        <taxon>Bacteria</taxon>
        <taxon>Pseudomonadati</taxon>
        <taxon>Pseudomonadota</taxon>
        <taxon>Betaproteobacteria</taxon>
        <taxon>Burkholderiales</taxon>
        <taxon>Burkholderiaceae</taxon>
        <taxon>Cupriavidus</taxon>
    </lineage>
</organism>
<keyword evidence="1" id="KW-0378">Hydrolase</keyword>
<dbReference type="AlphaFoldDB" id="A0A2L0XDN0"/>
<evidence type="ECO:0000313" key="1">
    <source>
        <dbReference type="EMBL" id="QBP14587.1"/>
    </source>
</evidence>